<evidence type="ECO:0000313" key="2">
    <source>
        <dbReference type="EMBL" id="KAL2268074.1"/>
    </source>
</evidence>
<feature type="chain" id="PRO_5047129313" evidence="1">
    <location>
        <begin position="18"/>
        <end position="274"/>
    </location>
</feature>
<accession>A0ABR4DCK3</accession>
<comment type="caution">
    <text evidence="2">The sequence shown here is derived from an EMBL/GenBank/DDBJ whole genome shotgun (WGS) entry which is preliminary data.</text>
</comment>
<dbReference type="InterPro" id="IPR008701">
    <property type="entry name" value="NPP1"/>
</dbReference>
<reference evidence="2 3" key="1">
    <citation type="journal article" date="2024" name="Commun. Biol.">
        <title>Comparative genomic analysis of thermophilic fungi reveals convergent evolutionary adaptations and gene losses.</title>
        <authorList>
            <person name="Steindorff A.S."/>
            <person name="Aguilar-Pontes M.V."/>
            <person name="Robinson A.J."/>
            <person name="Andreopoulos B."/>
            <person name="LaButti K."/>
            <person name="Kuo A."/>
            <person name="Mondo S."/>
            <person name="Riley R."/>
            <person name="Otillar R."/>
            <person name="Haridas S."/>
            <person name="Lipzen A."/>
            <person name="Grimwood J."/>
            <person name="Schmutz J."/>
            <person name="Clum A."/>
            <person name="Reid I.D."/>
            <person name="Moisan M.C."/>
            <person name="Butler G."/>
            <person name="Nguyen T.T.M."/>
            <person name="Dewar K."/>
            <person name="Conant G."/>
            <person name="Drula E."/>
            <person name="Henrissat B."/>
            <person name="Hansel C."/>
            <person name="Singer S."/>
            <person name="Hutchinson M.I."/>
            <person name="de Vries R.P."/>
            <person name="Natvig D.O."/>
            <person name="Powell A.J."/>
            <person name="Tsang A."/>
            <person name="Grigoriev I.V."/>
        </authorList>
    </citation>
    <scope>NUCLEOTIDE SEQUENCE [LARGE SCALE GENOMIC DNA]</scope>
    <source>
        <strain evidence="2 3">ATCC 22073</strain>
    </source>
</reference>
<organism evidence="2 3">
    <name type="scientific">Remersonia thermophila</name>
    <dbReference type="NCBI Taxonomy" id="72144"/>
    <lineage>
        <taxon>Eukaryota</taxon>
        <taxon>Fungi</taxon>
        <taxon>Dikarya</taxon>
        <taxon>Ascomycota</taxon>
        <taxon>Pezizomycotina</taxon>
        <taxon>Sordariomycetes</taxon>
        <taxon>Sordariomycetidae</taxon>
        <taxon>Sordariales</taxon>
        <taxon>Sordariales incertae sedis</taxon>
        <taxon>Remersonia</taxon>
    </lineage>
</organism>
<proteinExistence type="predicted"/>
<dbReference type="Pfam" id="PF05630">
    <property type="entry name" value="NPP1"/>
    <property type="match status" value="1"/>
</dbReference>
<name>A0ABR4DCK3_9PEZI</name>
<dbReference type="Proteomes" id="UP001600064">
    <property type="component" value="Unassembled WGS sequence"/>
</dbReference>
<dbReference type="EMBL" id="JAZGUE010000003">
    <property type="protein sequence ID" value="KAL2268074.1"/>
    <property type="molecule type" value="Genomic_DNA"/>
</dbReference>
<dbReference type="RefSeq" id="XP_070866801.1">
    <property type="nucleotide sequence ID" value="XM_071009244.1"/>
</dbReference>
<feature type="signal peptide" evidence="1">
    <location>
        <begin position="1"/>
        <end position="17"/>
    </location>
</feature>
<dbReference type="PANTHER" id="PTHR33657">
    <property type="entry name" value="DOMAIN PROTEIN, PUTATIVE (AFU_ORTHOLOGUE AFUA_5G00600)-RELATED"/>
    <property type="match status" value="1"/>
</dbReference>
<keyword evidence="3" id="KW-1185">Reference proteome</keyword>
<gene>
    <name evidence="2" type="ORF">VTJ83DRAFT_2920</name>
</gene>
<dbReference type="GeneID" id="98123888"/>
<sequence>MTTHLLLAALAVPAAMAGVVPAPLLPRAPSPPQALPQNATARDLMWQPSLDFDTDGCYNVPAIDAQGNVVQGLPNSFTGLATDCRDASDLDNNNVYARQRCNNNWCAYLYGYYFEKDVALPYVVDTGHRHDWEHIVVWTEVLDGGKNEVARWVAVSQHGDYEIKKASDVRWDGSHPKIVYHKDGWLTHCFRFANSADDKIENHKGVWFRGALVSYNGFPSTAIRDRLTSHDFGKATIAFKDATFAGNLGRAMPKEIKNFNTGWDDPSMGSPGWP</sequence>
<keyword evidence="1" id="KW-0732">Signal</keyword>
<dbReference type="PANTHER" id="PTHR33657:SF6">
    <property type="entry name" value="SECRETED PROTEIN"/>
    <property type="match status" value="1"/>
</dbReference>
<protein>
    <submittedName>
        <fullName evidence="2">Uncharacterized protein</fullName>
    </submittedName>
</protein>
<dbReference type="PIRSF" id="PIRSF029958">
    <property type="entry name" value="Necrosis-inducing_protein"/>
    <property type="match status" value="1"/>
</dbReference>
<evidence type="ECO:0000256" key="1">
    <source>
        <dbReference type="SAM" id="SignalP"/>
    </source>
</evidence>
<evidence type="ECO:0000313" key="3">
    <source>
        <dbReference type="Proteomes" id="UP001600064"/>
    </source>
</evidence>